<evidence type="ECO:0000256" key="1">
    <source>
        <dbReference type="SAM" id="MobiDB-lite"/>
    </source>
</evidence>
<evidence type="ECO:0000313" key="2">
    <source>
        <dbReference type="EMBL" id="CAH1447045.1"/>
    </source>
</evidence>
<comment type="caution">
    <text evidence="2">The sequence shown here is derived from an EMBL/GenBank/DDBJ whole genome shotgun (WGS) entry which is preliminary data.</text>
</comment>
<dbReference type="EMBL" id="CAKMRJ010005523">
    <property type="protein sequence ID" value="CAH1447045.1"/>
    <property type="molecule type" value="Genomic_DNA"/>
</dbReference>
<feature type="compositionally biased region" description="Basic and acidic residues" evidence="1">
    <location>
        <begin position="111"/>
        <end position="123"/>
    </location>
</feature>
<dbReference type="Proteomes" id="UP001157418">
    <property type="component" value="Unassembled WGS sequence"/>
</dbReference>
<organism evidence="2 3">
    <name type="scientific">Lactuca virosa</name>
    <dbReference type="NCBI Taxonomy" id="75947"/>
    <lineage>
        <taxon>Eukaryota</taxon>
        <taxon>Viridiplantae</taxon>
        <taxon>Streptophyta</taxon>
        <taxon>Embryophyta</taxon>
        <taxon>Tracheophyta</taxon>
        <taxon>Spermatophyta</taxon>
        <taxon>Magnoliopsida</taxon>
        <taxon>eudicotyledons</taxon>
        <taxon>Gunneridae</taxon>
        <taxon>Pentapetalae</taxon>
        <taxon>asterids</taxon>
        <taxon>campanulids</taxon>
        <taxon>Asterales</taxon>
        <taxon>Asteraceae</taxon>
        <taxon>Cichorioideae</taxon>
        <taxon>Cichorieae</taxon>
        <taxon>Lactucinae</taxon>
        <taxon>Lactuca</taxon>
    </lineage>
</organism>
<feature type="region of interest" description="Disordered" evidence="1">
    <location>
        <begin position="78"/>
        <end position="123"/>
    </location>
</feature>
<evidence type="ECO:0000313" key="3">
    <source>
        <dbReference type="Proteomes" id="UP001157418"/>
    </source>
</evidence>
<accession>A0AAU9PBU1</accession>
<keyword evidence="3" id="KW-1185">Reference proteome</keyword>
<reference evidence="2 3" key="1">
    <citation type="submission" date="2022-01" db="EMBL/GenBank/DDBJ databases">
        <authorList>
            <person name="Xiong W."/>
            <person name="Schranz E."/>
        </authorList>
    </citation>
    <scope>NUCLEOTIDE SEQUENCE [LARGE SCALE GENOMIC DNA]</scope>
</reference>
<sequence length="123" mass="13686">MMKPSNENTVESMSDKSILEKVLGRNSVRLSGWGRDPVGISNTTSTNKNSKRPTYDELVDDTQNLKRRCAIMEQLLIEKNIMPPPSSTSAGLSEGDTFDCDTSTHSQYGHSHGENIDELDHME</sequence>
<protein>
    <submittedName>
        <fullName evidence="2">Uncharacterized protein</fullName>
    </submittedName>
</protein>
<name>A0AAU9PBU1_9ASTR</name>
<feature type="compositionally biased region" description="Polar residues" evidence="1">
    <location>
        <begin position="100"/>
        <end position="109"/>
    </location>
</feature>
<proteinExistence type="predicted"/>
<feature type="region of interest" description="Disordered" evidence="1">
    <location>
        <begin position="29"/>
        <end position="56"/>
    </location>
</feature>
<dbReference type="AlphaFoldDB" id="A0AAU9PBU1"/>
<gene>
    <name evidence="2" type="ORF">LVIROSA_LOCUS32688</name>
</gene>